<dbReference type="InterPro" id="IPR039422">
    <property type="entry name" value="MarR/SlyA-like"/>
</dbReference>
<dbReference type="PANTHER" id="PTHR33164">
    <property type="entry name" value="TRANSCRIPTIONAL REGULATOR, MARR FAMILY"/>
    <property type="match status" value="1"/>
</dbReference>
<reference evidence="2" key="1">
    <citation type="submission" date="2022-08" db="EMBL/GenBank/DDBJ databases">
        <authorList>
            <person name="Deng Y."/>
            <person name="Han X.-F."/>
            <person name="Zhang Y.-Q."/>
        </authorList>
    </citation>
    <scope>NUCLEOTIDE SEQUENCE</scope>
    <source>
        <strain evidence="2">CPCC 205716</strain>
    </source>
</reference>
<sequence length="156" mass="16737">MLDDRAELPGSGEVLEALEDYLASRSSLRRLIRAETELSDSAWNALLELRAEAERGGSLTPKELAARLELRSASITALVDKLVRLGYVDRTASSTDRRGLSLGITSSGAEFTGRHDRAHDPELAVAARLEPAAAALVVRVLDDLALAAGRSFPVTE</sequence>
<keyword evidence="3" id="KW-1185">Reference proteome</keyword>
<evidence type="ECO:0000259" key="1">
    <source>
        <dbReference type="PROSITE" id="PS50995"/>
    </source>
</evidence>
<dbReference type="PANTHER" id="PTHR33164:SF104">
    <property type="entry name" value="TRANSCRIPTIONAL REGULATORY PROTEIN"/>
    <property type="match status" value="1"/>
</dbReference>
<dbReference type="RefSeq" id="WP_259485571.1">
    <property type="nucleotide sequence ID" value="NZ_JANTEZ010000002.1"/>
</dbReference>
<feature type="domain" description="HTH marR-type" evidence="1">
    <location>
        <begin position="1"/>
        <end position="146"/>
    </location>
</feature>
<dbReference type="PROSITE" id="PS50995">
    <property type="entry name" value="HTH_MARR_2"/>
    <property type="match status" value="1"/>
</dbReference>
<accession>A0ABT2GCU3</accession>
<dbReference type="Proteomes" id="UP001165580">
    <property type="component" value="Unassembled WGS sequence"/>
</dbReference>
<dbReference type="InterPro" id="IPR036390">
    <property type="entry name" value="WH_DNA-bd_sf"/>
</dbReference>
<evidence type="ECO:0000313" key="3">
    <source>
        <dbReference type="Proteomes" id="UP001165580"/>
    </source>
</evidence>
<name>A0ABT2GCU3_9MICO</name>
<dbReference type="InterPro" id="IPR036388">
    <property type="entry name" value="WH-like_DNA-bd_sf"/>
</dbReference>
<organism evidence="2 3">
    <name type="scientific">Herbiconiux gentiana</name>
    <dbReference type="NCBI Taxonomy" id="2970912"/>
    <lineage>
        <taxon>Bacteria</taxon>
        <taxon>Bacillati</taxon>
        <taxon>Actinomycetota</taxon>
        <taxon>Actinomycetes</taxon>
        <taxon>Micrococcales</taxon>
        <taxon>Microbacteriaceae</taxon>
        <taxon>Herbiconiux</taxon>
    </lineage>
</organism>
<dbReference type="InterPro" id="IPR000835">
    <property type="entry name" value="HTH_MarR-typ"/>
</dbReference>
<evidence type="ECO:0000313" key="2">
    <source>
        <dbReference type="EMBL" id="MCS5714041.1"/>
    </source>
</evidence>
<dbReference type="EMBL" id="JANTEZ010000002">
    <property type="protein sequence ID" value="MCS5714041.1"/>
    <property type="molecule type" value="Genomic_DNA"/>
</dbReference>
<dbReference type="SUPFAM" id="SSF46785">
    <property type="entry name" value="Winged helix' DNA-binding domain"/>
    <property type="match status" value="1"/>
</dbReference>
<dbReference type="PRINTS" id="PR00598">
    <property type="entry name" value="HTHMARR"/>
</dbReference>
<proteinExistence type="predicted"/>
<comment type="caution">
    <text evidence="2">The sequence shown here is derived from an EMBL/GenBank/DDBJ whole genome shotgun (WGS) entry which is preliminary data.</text>
</comment>
<dbReference type="SMART" id="SM00347">
    <property type="entry name" value="HTH_MARR"/>
    <property type="match status" value="1"/>
</dbReference>
<gene>
    <name evidence="2" type="ORF">NVV95_05690</name>
</gene>
<dbReference type="Gene3D" id="1.10.10.10">
    <property type="entry name" value="Winged helix-like DNA-binding domain superfamily/Winged helix DNA-binding domain"/>
    <property type="match status" value="1"/>
</dbReference>
<protein>
    <submittedName>
        <fullName evidence="2">MarR family transcriptional regulator</fullName>
    </submittedName>
</protein>
<dbReference type="Pfam" id="PF12802">
    <property type="entry name" value="MarR_2"/>
    <property type="match status" value="1"/>
</dbReference>